<dbReference type="Proteomes" id="UP001446205">
    <property type="component" value="Unassembled WGS sequence"/>
</dbReference>
<organism evidence="9 10">
    <name type="scientific">Thermithiobacillus plumbiphilus</name>
    <dbReference type="NCBI Taxonomy" id="1729899"/>
    <lineage>
        <taxon>Bacteria</taxon>
        <taxon>Pseudomonadati</taxon>
        <taxon>Pseudomonadota</taxon>
        <taxon>Acidithiobacillia</taxon>
        <taxon>Acidithiobacillales</taxon>
        <taxon>Thermithiobacillaceae</taxon>
        <taxon>Thermithiobacillus</taxon>
    </lineage>
</organism>
<feature type="binding site" evidence="7">
    <location>
        <position position="59"/>
    </location>
    <ligand>
        <name>Zn(2+)</name>
        <dbReference type="ChEBI" id="CHEBI:29105"/>
        <label>2</label>
    </ligand>
</feature>
<accession>A0ABU9D6Q9</accession>
<dbReference type="EMBL" id="JBBPCO010000002">
    <property type="protein sequence ID" value="MEK8088527.1"/>
    <property type="molecule type" value="Genomic_DNA"/>
</dbReference>
<comment type="caution">
    <text evidence="9">The sequence shown here is derived from an EMBL/GenBank/DDBJ whole genome shotgun (WGS) entry which is preliminary data.</text>
</comment>
<feature type="binding site" evidence="7">
    <location>
        <position position="54"/>
    </location>
    <ligand>
        <name>Zn(2+)</name>
        <dbReference type="ChEBI" id="CHEBI:29105"/>
        <label>1</label>
    </ligand>
</feature>
<dbReference type="InterPro" id="IPR036866">
    <property type="entry name" value="RibonucZ/Hydroxyglut_hydro"/>
</dbReference>
<evidence type="ECO:0000256" key="1">
    <source>
        <dbReference type="ARBA" id="ARBA00001623"/>
    </source>
</evidence>
<dbReference type="InterPro" id="IPR017782">
    <property type="entry name" value="Hydroxyacylglutathione_Hdrlase"/>
</dbReference>
<feature type="domain" description="Metallo-beta-lactamase" evidence="8">
    <location>
        <begin position="12"/>
        <end position="163"/>
    </location>
</feature>
<comment type="catalytic activity">
    <reaction evidence="1 7">
        <text>an S-(2-hydroxyacyl)glutathione + H2O = a 2-hydroxy carboxylate + glutathione + H(+)</text>
        <dbReference type="Rhea" id="RHEA:21864"/>
        <dbReference type="ChEBI" id="CHEBI:15377"/>
        <dbReference type="ChEBI" id="CHEBI:15378"/>
        <dbReference type="ChEBI" id="CHEBI:57925"/>
        <dbReference type="ChEBI" id="CHEBI:58896"/>
        <dbReference type="ChEBI" id="CHEBI:71261"/>
        <dbReference type="EC" id="3.1.2.6"/>
    </reaction>
</comment>
<sequence length="252" mass="27513">MVNVDLLPAFADNYIFCFRAGGSGVFIVDPGDAGPVHDYLQKTGHAPAAILVTHHHADHVGGVRELAAHYAIPVYGPRQRTPGLTHPLSAGRQLIEGIPMEVIAVPGHTLDHVAYLVEDALFCGDTLFSAGCGRLFEGTPAQMHDSLERLGSLPGDTRVYCAHEYTLSNLRFARHVEPDNAALLDREREVSSIRKAGLPSIPSRMDIEQDGNPFLRTRIAAVQKAARTFDPSCDITDPVAVFAALRRWKDQF</sequence>
<keyword evidence="10" id="KW-1185">Reference proteome</keyword>
<dbReference type="CDD" id="cd07723">
    <property type="entry name" value="hydroxyacylglutathione_hydrolase_MBL-fold"/>
    <property type="match status" value="1"/>
</dbReference>
<dbReference type="SMART" id="SM00849">
    <property type="entry name" value="Lactamase_B"/>
    <property type="match status" value="1"/>
</dbReference>
<evidence type="ECO:0000256" key="6">
    <source>
        <dbReference type="ARBA" id="ARBA00022833"/>
    </source>
</evidence>
<keyword evidence="6 7" id="KW-0862">Zinc</keyword>
<evidence type="ECO:0000256" key="7">
    <source>
        <dbReference type="HAMAP-Rule" id="MF_01374"/>
    </source>
</evidence>
<feature type="binding site" evidence="7">
    <location>
        <position position="56"/>
    </location>
    <ligand>
        <name>Zn(2+)</name>
        <dbReference type="ChEBI" id="CHEBI:29105"/>
        <label>1</label>
    </ligand>
</feature>
<feature type="binding site" evidence="7">
    <location>
        <position position="125"/>
    </location>
    <ligand>
        <name>Zn(2+)</name>
        <dbReference type="ChEBI" id="CHEBI:29105"/>
        <label>2</label>
    </ligand>
</feature>
<dbReference type="SUPFAM" id="SSF56281">
    <property type="entry name" value="Metallo-hydrolase/oxidoreductase"/>
    <property type="match status" value="1"/>
</dbReference>
<comment type="function">
    <text evidence="7">Thiolesterase that catalyzes the hydrolysis of S-D-lactoyl-glutathione to form glutathione and D-lactic acid.</text>
</comment>
<proteinExistence type="inferred from homology"/>
<name>A0ABU9D6Q9_9PROT</name>
<comment type="cofactor">
    <cofactor evidence="7">
        <name>Zn(2+)</name>
        <dbReference type="ChEBI" id="CHEBI:29105"/>
    </cofactor>
    <text evidence="7">Binds 2 Zn(2+) ions per subunit.</text>
</comment>
<dbReference type="Pfam" id="PF16123">
    <property type="entry name" value="HAGH_C"/>
    <property type="match status" value="1"/>
</dbReference>
<comment type="similarity">
    <text evidence="3 7">Belongs to the metallo-beta-lactamase superfamily. Glyoxalase II family.</text>
</comment>
<keyword evidence="4 7" id="KW-0479">Metal-binding</keyword>
<dbReference type="HAMAP" id="MF_01374">
    <property type="entry name" value="Glyoxalase_2"/>
    <property type="match status" value="1"/>
</dbReference>
<comment type="subunit">
    <text evidence="7">Monomer.</text>
</comment>
<gene>
    <name evidence="7 9" type="primary">gloB</name>
    <name evidence="9" type="ORF">WOB96_01995</name>
</gene>
<protein>
    <recommendedName>
        <fullName evidence="7">Hydroxyacylglutathione hydrolase</fullName>
        <ecNumber evidence="7">3.1.2.6</ecNumber>
    </recommendedName>
    <alternativeName>
        <fullName evidence="7">Glyoxalase II</fullName>
        <shortName evidence="7">Glx II</shortName>
    </alternativeName>
</protein>
<dbReference type="NCBIfam" id="TIGR03413">
    <property type="entry name" value="GSH_gloB"/>
    <property type="match status" value="1"/>
</dbReference>
<evidence type="ECO:0000256" key="3">
    <source>
        <dbReference type="ARBA" id="ARBA00006759"/>
    </source>
</evidence>
<dbReference type="PANTHER" id="PTHR43705">
    <property type="entry name" value="HYDROXYACYLGLUTATHIONE HYDROLASE"/>
    <property type="match status" value="1"/>
</dbReference>
<dbReference type="InterPro" id="IPR035680">
    <property type="entry name" value="Clx_II_MBL"/>
</dbReference>
<evidence type="ECO:0000256" key="4">
    <source>
        <dbReference type="ARBA" id="ARBA00022723"/>
    </source>
</evidence>
<reference evidence="9 10" key="1">
    <citation type="submission" date="2024-04" db="EMBL/GenBank/DDBJ databases">
        <authorList>
            <person name="Abashina T."/>
            <person name="Shaikin A."/>
        </authorList>
    </citation>
    <scope>NUCLEOTIDE SEQUENCE [LARGE SCALE GENOMIC DNA]</scope>
    <source>
        <strain evidence="9 10">AAFK</strain>
    </source>
</reference>
<dbReference type="RefSeq" id="WP_341369594.1">
    <property type="nucleotide sequence ID" value="NZ_JBBPCO010000002.1"/>
</dbReference>
<dbReference type="PIRSF" id="PIRSF005457">
    <property type="entry name" value="Glx"/>
    <property type="match status" value="1"/>
</dbReference>
<keyword evidence="5 7" id="KW-0378">Hydrolase</keyword>
<evidence type="ECO:0000259" key="8">
    <source>
        <dbReference type="SMART" id="SM00849"/>
    </source>
</evidence>
<dbReference type="InterPro" id="IPR050110">
    <property type="entry name" value="Glyoxalase_II_hydrolase"/>
</dbReference>
<evidence type="ECO:0000313" key="9">
    <source>
        <dbReference type="EMBL" id="MEK8088527.1"/>
    </source>
</evidence>
<feature type="binding site" evidence="7">
    <location>
        <position position="163"/>
    </location>
    <ligand>
        <name>Zn(2+)</name>
        <dbReference type="ChEBI" id="CHEBI:29105"/>
        <label>2</label>
    </ligand>
</feature>
<evidence type="ECO:0000313" key="10">
    <source>
        <dbReference type="Proteomes" id="UP001446205"/>
    </source>
</evidence>
<feature type="binding site" evidence="7">
    <location>
        <position position="125"/>
    </location>
    <ligand>
        <name>Zn(2+)</name>
        <dbReference type="ChEBI" id="CHEBI:29105"/>
        <label>1</label>
    </ligand>
</feature>
<evidence type="ECO:0000256" key="2">
    <source>
        <dbReference type="ARBA" id="ARBA00004963"/>
    </source>
</evidence>
<feature type="binding site" evidence="7">
    <location>
        <position position="58"/>
    </location>
    <ligand>
        <name>Zn(2+)</name>
        <dbReference type="ChEBI" id="CHEBI:29105"/>
        <label>2</label>
    </ligand>
</feature>
<evidence type="ECO:0000256" key="5">
    <source>
        <dbReference type="ARBA" id="ARBA00022801"/>
    </source>
</evidence>
<comment type="pathway">
    <text evidence="2 7">Secondary metabolite metabolism; methylglyoxal degradation; (R)-lactate from methylglyoxal: step 2/2.</text>
</comment>
<feature type="binding site" evidence="7">
    <location>
        <position position="108"/>
    </location>
    <ligand>
        <name>Zn(2+)</name>
        <dbReference type="ChEBI" id="CHEBI:29105"/>
        <label>1</label>
    </ligand>
</feature>
<dbReference type="PANTHER" id="PTHR43705:SF1">
    <property type="entry name" value="HYDROXYACYLGLUTATHIONE HYDROLASE GLOB"/>
    <property type="match status" value="1"/>
</dbReference>
<dbReference type="Pfam" id="PF00753">
    <property type="entry name" value="Lactamase_B"/>
    <property type="match status" value="1"/>
</dbReference>
<dbReference type="EC" id="3.1.2.6" evidence="7"/>
<dbReference type="InterPro" id="IPR001279">
    <property type="entry name" value="Metallo-B-lactamas"/>
</dbReference>
<dbReference type="GO" id="GO:0004416">
    <property type="term" value="F:hydroxyacylglutathione hydrolase activity"/>
    <property type="evidence" value="ECO:0007669"/>
    <property type="project" value="UniProtKB-EC"/>
</dbReference>
<dbReference type="InterPro" id="IPR032282">
    <property type="entry name" value="HAGH_C"/>
</dbReference>
<dbReference type="Gene3D" id="3.60.15.10">
    <property type="entry name" value="Ribonuclease Z/Hydroxyacylglutathione hydrolase-like"/>
    <property type="match status" value="1"/>
</dbReference>